<dbReference type="STRING" id="43304.GCA_001403655_03580"/>
<dbReference type="SMART" id="SM00422">
    <property type="entry name" value="HTH_MERR"/>
    <property type="match status" value="1"/>
</dbReference>
<gene>
    <name evidence="6" type="ORF">A5792_26250</name>
</gene>
<keyword evidence="4" id="KW-0804">Transcription</keyword>
<evidence type="ECO:0000259" key="5">
    <source>
        <dbReference type="PROSITE" id="PS50937"/>
    </source>
</evidence>
<dbReference type="CDD" id="cd00592">
    <property type="entry name" value="HTH_MerR-like"/>
    <property type="match status" value="1"/>
</dbReference>
<dbReference type="InterPro" id="IPR009061">
    <property type="entry name" value="DNA-bd_dom_put_sf"/>
</dbReference>
<dbReference type="Pfam" id="PF13411">
    <property type="entry name" value="MerR_1"/>
    <property type="match status" value="1"/>
</dbReference>
<dbReference type="GO" id="GO:0003700">
    <property type="term" value="F:DNA-binding transcription factor activity"/>
    <property type="evidence" value="ECO:0007669"/>
    <property type="project" value="InterPro"/>
</dbReference>
<dbReference type="GO" id="GO:0003677">
    <property type="term" value="F:DNA binding"/>
    <property type="evidence" value="ECO:0007669"/>
    <property type="project" value="UniProtKB-KW"/>
</dbReference>
<evidence type="ECO:0000313" key="7">
    <source>
        <dbReference type="Proteomes" id="UP000093902"/>
    </source>
</evidence>
<accession>A0A1A0QWQ8</accession>
<dbReference type="PRINTS" id="PR00040">
    <property type="entry name" value="HTHMERR"/>
</dbReference>
<feature type="domain" description="HTH merR-type" evidence="5">
    <location>
        <begin position="4"/>
        <end position="72"/>
    </location>
</feature>
<organism evidence="6 7">
    <name type="scientific">Mycolicibacterium peregrinum</name>
    <name type="common">Mycobacterium peregrinum</name>
    <dbReference type="NCBI Taxonomy" id="43304"/>
    <lineage>
        <taxon>Bacteria</taxon>
        <taxon>Bacillati</taxon>
        <taxon>Actinomycetota</taxon>
        <taxon>Actinomycetes</taxon>
        <taxon>Mycobacteriales</taxon>
        <taxon>Mycobacteriaceae</taxon>
        <taxon>Mycolicibacterium</taxon>
    </lineage>
</organism>
<keyword evidence="2" id="KW-0805">Transcription regulation</keyword>
<dbReference type="PANTHER" id="PTHR30204:SF69">
    <property type="entry name" value="MERR-FAMILY TRANSCRIPTIONAL REGULATOR"/>
    <property type="match status" value="1"/>
</dbReference>
<evidence type="ECO:0000313" key="6">
    <source>
        <dbReference type="EMBL" id="OBB26640.1"/>
    </source>
</evidence>
<dbReference type="EMBL" id="LZSO01000033">
    <property type="protein sequence ID" value="OBB26640.1"/>
    <property type="molecule type" value="Genomic_DNA"/>
</dbReference>
<dbReference type="SUPFAM" id="SSF46955">
    <property type="entry name" value="Putative DNA-binding domain"/>
    <property type="match status" value="1"/>
</dbReference>
<sequence length="135" mass="14533">MGDLYAVGAAAAAVGVESHVLRHWEDVGVLVPLRSASGHRRYDDELIARARLVRLLQQAGLALAEIRALRAADRDGRIGLIATTLERIRTDISRLQRAEQFLTHVVTCVHPLVSECPDCAVIAQSGGAAQYRAGA</sequence>
<reference evidence="7" key="1">
    <citation type="submission" date="2016-06" db="EMBL/GenBank/DDBJ databases">
        <authorList>
            <person name="Sutton G."/>
            <person name="Brinkac L."/>
            <person name="Sanka R."/>
            <person name="Adams M."/>
            <person name="Lau E."/>
            <person name="Mehaffy C."/>
            <person name="Tameris M."/>
            <person name="Hatherill M."/>
            <person name="Hanekom W."/>
            <person name="Mahomed H."/>
            <person name="Mcshane H."/>
        </authorList>
    </citation>
    <scope>NUCLEOTIDE SEQUENCE [LARGE SCALE GENOMIC DNA]</scope>
    <source>
        <strain evidence="7">852002-51209_SCH5440388</strain>
    </source>
</reference>
<evidence type="ECO:0000256" key="1">
    <source>
        <dbReference type="ARBA" id="ARBA00022491"/>
    </source>
</evidence>
<evidence type="ECO:0000256" key="4">
    <source>
        <dbReference type="ARBA" id="ARBA00023163"/>
    </source>
</evidence>
<dbReference type="AlphaFoldDB" id="A0A1A0QWQ8"/>
<comment type="caution">
    <text evidence="6">The sequence shown here is derived from an EMBL/GenBank/DDBJ whole genome shotgun (WGS) entry which is preliminary data.</text>
</comment>
<dbReference type="PANTHER" id="PTHR30204">
    <property type="entry name" value="REDOX-CYCLING DRUG-SENSING TRANSCRIPTIONAL ACTIVATOR SOXR"/>
    <property type="match status" value="1"/>
</dbReference>
<keyword evidence="1" id="KW-0678">Repressor</keyword>
<proteinExistence type="predicted"/>
<dbReference type="InterPro" id="IPR047057">
    <property type="entry name" value="MerR_fam"/>
</dbReference>
<evidence type="ECO:0000256" key="3">
    <source>
        <dbReference type="ARBA" id="ARBA00023125"/>
    </source>
</evidence>
<keyword evidence="3" id="KW-0238">DNA-binding</keyword>
<dbReference type="Gene3D" id="1.10.1660.10">
    <property type="match status" value="1"/>
</dbReference>
<name>A0A1A0QWQ8_MYCPR</name>
<dbReference type="RefSeq" id="WP_064934531.1">
    <property type="nucleotide sequence ID" value="NZ_LZSO01000033.1"/>
</dbReference>
<dbReference type="PROSITE" id="PS50937">
    <property type="entry name" value="HTH_MERR_2"/>
    <property type="match status" value="1"/>
</dbReference>
<protein>
    <recommendedName>
        <fullName evidence="5">HTH merR-type domain-containing protein</fullName>
    </recommendedName>
</protein>
<evidence type="ECO:0000256" key="2">
    <source>
        <dbReference type="ARBA" id="ARBA00023015"/>
    </source>
</evidence>
<dbReference type="Proteomes" id="UP000093902">
    <property type="component" value="Unassembled WGS sequence"/>
</dbReference>
<dbReference type="InterPro" id="IPR000551">
    <property type="entry name" value="MerR-type_HTH_dom"/>
</dbReference>
<dbReference type="OrthoDB" id="9802039at2"/>